<gene>
    <name evidence="3" type="ORF">F5147DRAFT_624301</name>
</gene>
<evidence type="ECO:0000313" key="4">
    <source>
        <dbReference type="Proteomes" id="UP000823399"/>
    </source>
</evidence>
<dbReference type="RefSeq" id="XP_041300109.1">
    <property type="nucleotide sequence ID" value="XM_041432651.1"/>
</dbReference>
<dbReference type="GeneID" id="64694910"/>
<dbReference type="GO" id="GO:1990072">
    <property type="term" value="C:TRAPPIII protein complex"/>
    <property type="evidence" value="ECO:0007669"/>
    <property type="project" value="TreeGrafter"/>
</dbReference>
<evidence type="ECO:0000256" key="1">
    <source>
        <dbReference type="SAM" id="MobiDB-lite"/>
    </source>
</evidence>
<dbReference type="InterPro" id="IPR024420">
    <property type="entry name" value="TRAPP_III_complex_Trs85"/>
</dbReference>
<dbReference type="OrthoDB" id="203724at2759"/>
<comment type="caution">
    <text evidence="3">The sequence shown here is derived from an EMBL/GenBank/DDBJ whole genome shotgun (WGS) entry which is preliminary data.</text>
</comment>
<organism evidence="3 4">
    <name type="scientific">Suillus discolor</name>
    <dbReference type="NCBI Taxonomy" id="1912936"/>
    <lineage>
        <taxon>Eukaryota</taxon>
        <taxon>Fungi</taxon>
        <taxon>Dikarya</taxon>
        <taxon>Basidiomycota</taxon>
        <taxon>Agaricomycotina</taxon>
        <taxon>Agaricomycetes</taxon>
        <taxon>Agaricomycetidae</taxon>
        <taxon>Boletales</taxon>
        <taxon>Suillineae</taxon>
        <taxon>Suillaceae</taxon>
        <taxon>Suillus</taxon>
    </lineage>
</organism>
<feature type="domain" description="TPPC8 C-terminal Ig-like" evidence="2">
    <location>
        <begin position="1195"/>
        <end position="1279"/>
    </location>
</feature>
<dbReference type="Pfam" id="PF24542">
    <property type="entry name" value="Ig_TPPC8_C"/>
    <property type="match status" value="1"/>
</dbReference>
<dbReference type="Pfam" id="PF12739">
    <property type="entry name" value="TRAPPC-Trs85"/>
    <property type="match status" value="1"/>
</dbReference>
<dbReference type="EMBL" id="JABBWM010000001">
    <property type="protein sequence ID" value="KAG2120733.1"/>
    <property type="molecule type" value="Genomic_DNA"/>
</dbReference>
<name>A0A9P7FN78_9AGAM</name>
<keyword evidence="4" id="KW-1185">Reference proteome</keyword>
<sequence length="1320" mass="146832">MARVLPSSLTPHICILPSQDLEELLKSSALPSLHHILQSFSPLPQVTTRTTALTTVPHASFALRFSDLTEIEAACREDEEQRATRTIDWIGDRIGKRCAKWVDDFEKMNDQDVARTPWWDELRRCAEGDHIPARDEGWNHPMSIILAVSTTAPNPLQAITALHSRTLDFPSWVDVTHLIYTLIIHPKNSPLSDEEAGALFNAVRKQYGLHTYLLSLELPSPPPPPVSIPALVPRLPPPTISNGSADTVRPDLKTTQTVPLNTLRMSEQDIQQTARFAREFVTMNLVPWMEKCVIEWNEAYSSSRRLPSRLFSSTRRLFGTSSTTPMHAITPSLPGRSSTYAAPQSSVSGSTIPPPSQQRRLAEFATILGDFKLAVAVWESLRKEGKGGSDILPLLIAPSPAVQLHVSHALTTIHPQSAELHSHVQLRALLYAVRWESTLTIGDFLSDTLEGERWLVWAAGNAEEPPAALLLAHAALLSVRKNARRRAALWYFFAANRLEKCGIKPLTMYFLRRAHELSISRPDKLLSPSFWMSENKQPSDFEGFDAVMSGIEHPLGRLLYTTGDVSGAVRHFLGLLRWSSASSSPLAQLSSHTVDIAKDPSNSDQVFLEDFQVAISHLKSVSGEQARLADVKLPLRFVVPSQTCVRLARDSVEGEQSEWETREEIWSSFWKHRGKEKLERSGNAAVEEAFWVDITLHNPLETEVTLANPTMIVESSSGDAAWIRDNIAIETTKDTILYANESRTISIAIKASKPASLVITGVAYDFLGLLPTVESLARRGRRLQDTPQQRQTITYAPDEFLKLNVEEASQELAVAFVDDGPLVLAEGECKRMKLWISNAGSRDIGEVWVVPGPEDQLWIQPLDSGEGSATGIAWKTWRSDNKVVPPRPYSIPLAEKLVAAGSTEVTVVLHAGRKQKQNLSLLFIYREAEGSPFHCTRVTRSYEVVQCLQISTASHPSHSPNHSFSLSLDLTNILSSSNVEIDQVTTISANWTCSPLVELWPEPLRPSQSTRILFSATSAGDCTSVNAVSAFVSRKMTNVLHGQVIAPDDPPPLELLCGHVSQTFAYEPFVAHFIMDARRIAVSRTLAQSHPQIPTSSYPSIFPLYNPLSVDFVIFWKIPSEQRFGHILVSEIALGASHAVLREVLEGVESAKVKRSMYAETQREKTEMLQAIRDSEWNAEMNPVVVIVKDGLVREHDFSQGVCMVPVEFTIRNHSLSHPSRFVLRLDHRQQSSVCRHHFPAPYCGRTTFRGLLAPLQTTSVLAQLCATRPGTYALSGWRLETEVGEPDTEGGLWQVRHRYEQRAVTDDLSSIVVSDLSRL</sequence>
<proteinExistence type="predicted"/>
<dbReference type="Proteomes" id="UP000823399">
    <property type="component" value="Unassembled WGS sequence"/>
</dbReference>
<dbReference type="PANTHER" id="PTHR12975:SF6">
    <property type="entry name" value="TRAFFICKING PROTEIN PARTICLE COMPLEX SUBUNIT 8"/>
    <property type="match status" value="1"/>
</dbReference>
<accession>A0A9P7FN78</accession>
<feature type="compositionally biased region" description="Polar residues" evidence="1">
    <location>
        <begin position="335"/>
        <end position="351"/>
    </location>
</feature>
<dbReference type="PANTHER" id="PTHR12975">
    <property type="entry name" value="TRANSPORT PROTEIN TRAPP"/>
    <property type="match status" value="1"/>
</dbReference>
<feature type="region of interest" description="Disordered" evidence="1">
    <location>
        <begin position="322"/>
        <end position="356"/>
    </location>
</feature>
<dbReference type="InterPro" id="IPR057651">
    <property type="entry name" value="Ig_TPPC8_C"/>
</dbReference>
<evidence type="ECO:0000313" key="3">
    <source>
        <dbReference type="EMBL" id="KAG2120733.1"/>
    </source>
</evidence>
<reference evidence="3" key="1">
    <citation type="journal article" date="2020" name="New Phytol.">
        <title>Comparative genomics reveals dynamic genome evolution in host specialist ectomycorrhizal fungi.</title>
        <authorList>
            <person name="Lofgren L.A."/>
            <person name="Nguyen N.H."/>
            <person name="Vilgalys R."/>
            <person name="Ruytinx J."/>
            <person name="Liao H.L."/>
            <person name="Branco S."/>
            <person name="Kuo A."/>
            <person name="LaButti K."/>
            <person name="Lipzen A."/>
            <person name="Andreopoulos W."/>
            <person name="Pangilinan J."/>
            <person name="Riley R."/>
            <person name="Hundley H."/>
            <person name="Na H."/>
            <person name="Barry K."/>
            <person name="Grigoriev I.V."/>
            <person name="Stajich J.E."/>
            <person name="Kennedy P.G."/>
        </authorList>
    </citation>
    <scope>NUCLEOTIDE SEQUENCE</scope>
    <source>
        <strain evidence="3">FC423</strain>
    </source>
</reference>
<protein>
    <submittedName>
        <fullName evidence="3">ER-golgi trafficking TRAPP I complex 85 kDa subunit-domain-containing protein</fullName>
    </submittedName>
</protein>
<evidence type="ECO:0000259" key="2">
    <source>
        <dbReference type="Pfam" id="PF24542"/>
    </source>
</evidence>